<dbReference type="GO" id="GO:0019478">
    <property type="term" value="P:D-amino acid catabolic process"/>
    <property type="evidence" value="ECO:0007669"/>
    <property type="project" value="TreeGrafter"/>
</dbReference>
<keyword evidence="5" id="KW-0560">Oxidoreductase</keyword>
<evidence type="ECO:0000256" key="6">
    <source>
        <dbReference type="SAM" id="Phobius"/>
    </source>
</evidence>
<protein>
    <recommendedName>
        <fullName evidence="7">FAD dependent oxidoreductase domain-containing protein</fullName>
    </recommendedName>
</protein>
<accession>A0A5K1JZ52</accession>
<evidence type="ECO:0000256" key="5">
    <source>
        <dbReference type="ARBA" id="ARBA00023002"/>
    </source>
</evidence>
<feature type="transmembrane region" description="Helical" evidence="6">
    <location>
        <begin position="543"/>
        <end position="564"/>
    </location>
</feature>
<dbReference type="Pfam" id="PF01266">
    <property type="entry name" value="DAO"/>
    <property type="match status" value="1"/>
</dbReference>
<dbReference type="GO" id="GO:0003884">
    <property type="term" value="F:D-amino-acid oxidase activity"/>
    <property type="evidence" value="ECO:0007669"/>
    <property type="project" value="InterPro"/>
</dbReference>
<evidence type="ECO:0000256" key="4">
    <source>
        <dbReference type="ARBA" id="ARBA00022827"/>
    </source>
</evidence>
<dbReference type="InterPro" id="IPR006181">
    <property type="entry name" value="D-amino_acid_oxidase_CS"/>
</dbReference>
<keyword evidence="4" id="KW-0274">FAD</keyword>
<dbReference type="SUPFAM" id="SSF54373">
    <property type="entry name" value="FAD-linked reductases, C-terminal domain"/>
    <property type="match status" value="1"/>
</dbReference>
<dbReference type="AlphaFoldDB" id="A0A5K1JZ52"/>
<dbReference type="PANTHER" id="PTHR11530:SF30">
    <property type="entry name" value="FAD DEPENDENT OXIDOREDUCTASE DOMAIN-CONTAINING PROTEIN"/>
    <property type="match status" value="1"/>
</dbReference>
<dbReference type="SUPFAM" id="SSF51971">
    <property type="entry name" value="Nucleotide-binding domain"/>
    <property type="match status" value="1"/>
</dbReference>
<dbReference type="GO" id="GO:0005737">
    <property type="term" value="C:cytoplasm"/>
    <property type="evidence" value="ECO:0007669"/>
    <property type="project" value="TreeGrafter"/>
</dbReference>
<dbReference type="GO" id="GO:0071949">
    <property type="term" value="F:FAD binding"/>
    <property type="evidence" value="ECO:0007669"/>
    <property type="project" value="InterPro"/>
</dbReference>
<keyword evidence="6" id="KW-1133">Transmembrane helix</keyword>
<name>A0A5K1JZ52_9APHY</name>
<dbReference type="InterPro" id="IPR006076">
    <property type="entry name" value="FAD-dep_OxRdtase"/>
</dbReference>
<sequence length="611" mass="66274">MSSKSSQTQVIVLGAGVIGLTVAHVLSENGRYKIKVVARDTHQDLDSQAFSSPWAGANWSPMGKLSERTYGWEKATFNKLWDMIPSGLVLASPSKIFYEEGADLDGLWYKDLVRDFRVLDSSELSGTQQRGVGFQTVSVCPDHYLPWLAKELQSRGVEFVRHKVASIGEAAALAGPNGVLINATGLGARSLLGLEDKDVYPVRGQTVVIDNPNVRRPMAAGGDVTYIIPRPWPNASGFTTILGGKYQEGNWDTSFSAADAQGILDRCAKLVPAIKDKDTKILKHNVGLRPARKGGPRVEAEWLDIPCETEWITTEEGSAASRPAGKVLVVHAYGFGSAGYQMSWGAAKEVGSLVNSGLNLSNDWPSSTGSTILPGFRAPQAKENAPVSVAQPRNRTIDDEYGDSATGALPVYVKHWVQGAECNGCAISLNTAKLFRGTWHGTATPPNEESIPTITLRFTGVAIYVYNVLANRVPSADFSTDTRLTFTLDGAADGHFEHEATDSTDFVFNHLVYGHSGLANGGHVLVIEAVPGSLIIIQEPSSFLADFSFAIVVVNLLFIIDLLIDLFTDVGARRTVFNNFICMFRSISIYNALHDVSGEFEDRCEFLGLQW</sequence>
<comment type="similarity">
    <text evidence="2">Belongs to the DAMOX/DASOX family.</text>
</comment>
<evidence type="ECO:0000259" key="7">
    <source>
        <dbReference type="Pfam" id="PF01266"/>
    </source>
</evidence>
<keyword evidence="3" id="KW-0285">Flavoprotein</keyword>
<dbReference type="EMBL" id="LR726963">
    <property type="protein sequence ID" value="VWO98467.1"/>
    <property type="molecule type" value="Genomic_DNA"/>
</dbReference>
<evidence type="ECO:0000313" key="8">
    <source>
        <dbReference type="EMBL" id="VWO98467.1"/>
    </source>
</evidence>
<organism evidence="8">
    <name type="scientific">Ganoderma boninense</name>
    <dbReference type="NCBI Taxonomy" id="34458"/>
    <lineage>
        <taxon>Eukaryota</taxon>
        <taxon>Fungi</taxon>
        <taxon>Dikarya</taxon>
        <taxon>Basidiomycota</taxon>
        <taxon>Agaricomycotina</taxon>
        <taxon>Agaricomycetes</taxon>
        <taxon>Polyporales</taxon>
        <taxon>Polyporaceae</taxon>
        <taxon>Ganoderma</taxon>
    </lineage>
</organism>
<evidence type="ECO:0000256" key="1">
    <source>
        <dbReference type="ARBA" id="ARBA00001974"/>
    </source>
</evidence>
<keyword evidence="6" id="KW-0812">Transmembrane</keyword>
<proteinExistence type="inferred from homology"/>
<reference evidence="8" key="1">
    <citation type="submission" date="2019-10" db="EMBL/GenBank/DDBJ databases">
        <authorList>
            <person name="Nor Muhammad N."/>
        </authorList>
    </citation>
    <scope>NUCLEOTIDE SEQUENCE</scope>
</reference>
<dbReference type="InterPro" id="IPR023209">
    <property type="entry name" value="DAO"/>
</dbReference>
<keyword evidence="6" id="KW-0472">Membrane</keyword>
<dbReference type="Gene3D" id="3.40.50.720">
    <property type="entry name" value="NAD(P)-binding Rossmann-like Domain"/>
    <property type="match status" value="1"/>
</dbReference>
<comment type="cofactor">
    <cofactor evidence="1">
        <name>FAD</name>
        <dbReference type="ChEBI" id="CHEBI:57692"/>
    </cofactor>
</comment>
<feature type="domain" description="FAD dependent oxidoreductase" evidence="7">
    <location>
        <begin position="10"/>
        <end position="351"/>
    </location>
</feature>
<evidence type="ECO:0000256" key="3">
    <source>
        <dbReference type="ARBA" id="ARBA00022630"/>
    </source>
</evidence>
<dbReference type="PROSITE" id="PS00677">
    <property type="entry name" value="DAO"/>
    <property type="match status" value="1"/>
</dbReference>
<dbReference type="PANTHER" id="PTHR11530">
    <property type="entry name" value="D-AMINO ACID OXIDASE"/>
    <property type="match status" value="1"/>
</dbReference>
<evidence type="ECO:0000256" key="2">
    <source>
        <dbReference type="ARBA" id="ARBA00006730"/>
    </source>
</evidence>
<gene>
    <name evidence="8" type="primary">A0A0A2KRU1</name>
</gene>
<dbReference type="Gene3D" id="3.30.9.10">
    <property type="entry name" value="D-Amino Acid Oxidase, subunit A, domain 2"/>
    <property type="match status" value="1"/>
</dbReference>